<accession>A0A1Y2HW18</accession>
<dbReference type="Proteomes" id="UP000193411">
    <property type="component" value="Unassembled WGS sequence"/>
</dbReference>
<feature type="region of interest" description="Disordered" evidence="1">
    <location>
        <begin position="146"/>
        <end position="171"/>
    </location>
</feature>
<proteinExistence type="predicted"/>
<dbReference type="EMBL" id="MCFL01000007">
    <property type="protein sequence ID" value="ORZ38815.1"/>
    <property type="molecule type" value="Genomic_DNA"/>
</dbReference>
<evidence type="ECO:0000313" key="3">
    <source>
        <dbReference type="Proteomes" id="UP000193411"/>
    </source>
</evidence>
<reference evidence="2 3" key="1">
    <citation type="submission" date="2016-07" db="EMBL/GenBank/DDBJ databases">
        <title>Pervasive Adenine N6-methylation of Active Genes in Fungi.</title>
        <authorList>
            <consortium name="DOE Joint Genome Institute"/>
            <person name="Mondo S.J."/>
            <person name="Dannebaum R.O."/>
            <person name="Kuo R.C."/>
            <person name="Labutti K."/>
            <person name="Haridas S."/>
            <person name="Kuo A."/>
            <person name="Salamov A."/>
            <person name="Ahrendt S.R."/>
            <person name="Lipzen A."/>
            <person name="Sullivan W."/>
            <person name="Andreopoulos W.B."/>
            <person name="Clum A."/>
            <person name="Lindquist E."/>
            <person name="Daum C."/>
            <person name="Ramamoorthy G.K."/>
            <person name="Gryganskyi A."/>
            <person name="Culley D."/>
            <person name="Magnuson J.K."/>
            <person name="James T.Y."/>
            <person name="O'Malley M.A."/>
            <person name="Stajich J.E."/>
            <person name="Spatafora J.W."/>
            <person name="Visel A."/>
            <person name="Grigoriev I.V."/>
        </authorList>
    </citation>
    <scope>NUCLEOTIDE SEQUENCE [LARGE SCALE GENOMIC DNA]</scope>
    <source>
        <strain evidence="2 3">PL171</strain>
    </source>
</reference>
<protein>
    <submittedName>
        <fullName evidence="2">Uncharacterized protein</fullName>
    </submittedName>
</protein>
<evidence type="ECO:0000313" key="2">
    <source>
        <dbReference type="EMBL" id="ORZ38815.1"/>
    </source>
</evidence>
<organism evidence="2 3">
    <name type="scientific">Catenaria anguillulae PL171</name>
    <dbReference type="NCBI Taxonomy" id="765915"/>
    <lineage>
        <taxon>Eukaryota</taxon>
        <taxon>Fungi</taxon>
        <taxon>Fungi incertae sedis</taxon>
        <taxon>Blastocladiomycota</taxon>
        <taxon>Blastocladiomycetes</taxon>
        <taxon>Blastocladiales</taxon>
        <taxon>Catenariaceae</taxon>
        <taxon>Catenaria</taxon>
    </lineage>
</organism>
<keyword evidence="3" id="KW-1185">Reference proteome</keyword>
<evidence type="ECO:0000256" key="1">
    <source>
        <dbReference type="SAM" id="MobiDB-lite"/>
    </source>
</evidence>
<dbReference type="AlphaFoldDB" id="A0A1Y2HW18"/>
<sequence>MPLRPQRPNRPRRPPVIWTALTTYERWTRNMTGSGKTLKTSWQIASKTASSPTAANFECPLCQPLVRLDDTLTFVRTSSMPSRPSLFRFVSRLDSTRQSWRWIRYGTFKNASSQESLKHVDSIFPPANPEFGAGTSVALAPSIHGLSTRRHHEPSSSHDSCALRKHSSILG</sequence>
<name>A0A1Y2HW18_9FUNG</name>
<gene>
    <name evidence="2" type="ORF">BCR44DRAFT_1282321</name>
</gene>
<comment type="caution">
    <text evidence="2">The sequence shown here is derived from an EMBL/GenBank/DDBJ whole genome shotgun (WGS) entry which is preliminary data.</text>
</comment>